<dbReference type="InterPro" id="IPR012947">
    <property type="entry name" value="tRNA_SAD"/>
</dbReference>
<feature type="binding site" evidence="11">
    <location>
        <position position="665"/>
    </location>
    <ligand>
        <name>Zn(2+)</name>
        <dbReference type="ChEBI" id="CHEBI:29105"/>
    </ligand>
</feature>
<keyword evidence="6 11" id="KW-0862">Zinc</keyword>
<dbReference type="Pfam" id="PF01411">
    <property type="entry name" value="tRNA-synt_2c"/>
    <property type="match status" value="1"/>
</dbReference>
<dbReference type="SMART" id="SM00863">
    <property type="entry name" value="tRNA_SAD"/>
    <property type="match status" value="1"/>
</dbReference>
<dbReference type="InterPro" id="IPR018164">
    <property type="entry name" value="Ala-tRNA-synth_IIc_N"/>
</dbReference>
<feature type="binding site" evidence="11">
    <location>
        <position position="669"/>
    </location>
    <ligand>
        <name>Zn(2+)</name>
        <dbReference type="ChEBI" id="CHEBI:29105"/>
    </ligand>
</feature>
<dbReference type="HAMAP" id="MF_00036_B">
    <property type="entry name" value="Ala_tRNA_synth_B"/>
    <property type="match status" value="1"/>
</dbReference>
<evidence type="ECO:0000256" key="4">
    <source>
        <dbReference type="ARBA" id="ARBA00022723"/>
    </source>
</evidence>
<dbReference type="InterPro" id="IPR050058">
    <property type="entry name" value="Ala-tRNA_ligase"/>
</dbReference>
<dbReference type="InterPro" id="IPR018165">
    <property type="entry name" value="Ala-tRNA-synth_IIc_core"/>
</dbReference>
<dbReference type="Gene3D" id="3.30.980.10">
    <property type="entry name" value="Threonyl-trna Synthetase, Chain A, domain 2"/>
    <property type="match status" value="1"/>
</dbReference>
<dbReference type="RefSeq" id="WP_193678456.1">
    <property type="nucleotide sequence ID" value="NZ_JADDIV010000006.1"/>
</dbReference>
<dbReference type="InterPro" id="IPR018162">
    <property type="entry name" value="Ala-tRNA-ligase_IIc_anticod-bd"/>
</dbReference>
<dbReference type="SUPFAM" id="SSF50447">
    <property type="entry name" value="Translation proteins"/>
    <property type="match status" value="1"/>
</dbReference>
<dbReference type="PROSITE" id="PS50860">
    <property type="entry name" value="AA_TRNA_LIGASE_II_ALA"/>
    <property type="match status" value="1"/>
</dbReference>
<dbReference type="PANTHER" id="PTHR11777:SF9">
    <property type="entry name" value="ALANINE--TRNA LIGASE, CYTOPLASMIC"/>
    <property type="match status" value="1"/>
</dbReference>
<dbReference type="EC" id="6.1.1.7" evidence="11"/>
<evidence type="ECO:0000256" key="12">
    <source>
        <dbReference type="SAM" id="Coils"/>
    </source>
</evidence>
<dbReference type="Gene3D" id="3.10.310.40">
    <property type="match status" value="1"/>
</dbReference>
<comment type="similarity">
    <text evidence="1 11">Belongs to the class-II aminoacyl-tRNA synthetase family.</text>
</comment>
<evidence type="ECO:0000256" key="1">
    <source>
        <dbReference type="ARBA" id="ARBA00008226"/>
    </source>
</evidence>
<dbReference type="Gene3D" id="2.40.30.130">
    <property type="match status" value="1"/>
</dbReference>
<dbReference type="InterPro" id="IPR003156">
    <property type="entry name" value="DHHA1_dom"/>
</dbReference>
<dbReference type="SUPFAM" id="SSF101353">
    <property type="entry name" value="Putative anticodon-binding domain of alanyl-tRNA synthetase (AlaRS)"/>
    <property type="match status" value="1"/>
</dbReference>
<keyword evidence="7 11" id="KW-0067">ATP-binding</keyword>
<dbReference type="Gene3D" id="3.30.54.20">
    <property type="match status" value="1"/>
</dbReference>
<organism evidence="14 15">
    <name type="scientific">Ramlibacter pallidus</name>
    <dbReference type="NCBI Taxonomy" id="2780087"/>
    <lineage>
        <taxon>Bacteria</taxon>
        <taxon>Pseudomonadati</taxon>
        <taxon>Pseudomonadota</taxon>
        <taxon>Betaproteobacteria</taxon>
        <taxon>Burkholderiales</taxon>
        <taxon>Comamonadaceae</taxon>
        <taxon>Ramlibacter</taxon>
    </lineage>
</organism>
<name>A0ABR9S8U0_9BURK</name>
<evidence type="ECO:0000256" key="7">
    <source>
        <dbReference type="ARBA" id="ARBA00022840"/>
    </source>
</evidence>
<dbReference type="Pfam" id="PF07973">
    <property type="entry name" value="tRNA_SAD"/>
    <property type="match status" value="1"/>
</dbReference>
<dbReference type="CDD" id="cd00673">
    <property type="entry name" value="AlaRS_core"/>
    <property type="match status" value="1"/>
</dbReference>
<dbReference type="InterPro" id="IPR002318">
    <property type="entry name" value="Ala-tRNA-lgiase_IIc"/>
</dbReference>
<evidence type="ECO:0000313" key="14">
    <source>
        <dbReference type="EMBL" id="MBE7369824.1"/>
    </source>
</evidence>
<evidence type="ECO:0000256" key="3">
    <source>
        <dbReference type="ARBA" id="ARBA00022598"/>
    </source>
</evidence>
<sequence>MSTPQFTVADIRQTFLDFFKERGHSVVASSPLVPGNDPTLMFTNSGMVQFKDVFLGTDKRPYVRAASVQACLRAGGKHNDLENVGYTARHHTFFEMLGNWSFGDYFKRDSLKWGWELLTQVYRLPAEKLWATVYIDDDEAYDIWTKDIGLPPERVVRIGDNKGAKYASDNFWMMADTGPCGPCSEIFYDHGPHIPGGPPGSPEADGDRYIEIWNHVFMQFDMQPDGSVKPLPAPCVDTGMGLERLAAILQHVHSNYEIDIFQALIAAAGRETGVQDLSNPSLRVIADHVRATSFLVADGVIPSNEGRGYVQRRIIRRAIRHGYKLGRKTPFFHKLVPDLVRLMGDAYPNLKASETRVMEVLKAEEERFYETLANGMEILDAALGGGQKVLPGDVAFKLHDTYGFPLDLSADVCRERGVTVDEAGFNAAMEKQKAAGRAAGKFKMDRALEYGGASNKFTGYERLEEQARVVAVYKDGTPVQQLAEGEAGVVVLDTTPFYAESGGQVGDSGVLVAEGVQFGVEDTQKIKADVFGHHGTQTQGTLKVGDTVKAQVDMARRQATVRNHSATHLMHKALREVLGAHVQQKGSLVDADKTRFDFTHNAPLTDDQVREIEKRVNAEILDNHATQARVMEIEAAKATGAVMLFGEKYGDSVRVLDIGSSRELCGGTHVQRTGDIGLFKIVGESGVAAGVRRVEAVTGAHALAYLQDLESTVQSAAGALKAPVPELQSRIGQVLEQVRTLEKELAQLKGKLASSQGDELVAQAIDVKGIKVLAARLDGADAKGLRDTMDKLKGKLKSAAIVLATVDGAKVQLAAGVTADSMGKVKAGDLVNFVAQQVGGKGGGKPDMAMAGGTDASKLSGALQSVQGWVSERL</sequence>
<feature type="binding site" evidence="11">
    <location>
        <position position="564"/>
    </location>
    <ligand>
        <name>Zn(2+)</name>
        <dbReference type="ChEBI" id="CHEBI:29105"/>
    </ligand>
</feature>
<feature type="coiled-coil region" evidence="12">
    <location>
        <begin position="724"/>
        <end position="758"/>
    </location>
</feature>
<keyword evidence="12" id="KW-0175">Coiled coil</keyword>
<comment type="caution">
    <text evidence="14">The sequence shown here is derived from an EMBL/GenBank/DDBJ whole genome shotgun (WGS) entry which is preliminary data.</text>
</comment>
<keyword evidence="8 11" id="KW-0694">RNA-binding</keyword>
<dbReference type="PRINTS" id="PR00980">
    <property type="entry name" value="TRNASYNTHALA"/>
</dbReference>
<dbReference type="InterPro" id="IPR023033">
    <property type="entry name" value="Ala_tRNA_ligase_euk/bac"/>
</dbReference>
<keyword evidence="2 11" id="KW-0820">tRNA-binding</keyword>
<comment type="cofactor">
    <cofactor evidence="11">
        <name>Zn(2+)</name>
        <dbReference type="ChEBI" id="CHEBI:29105"/>
    </cofactor>
    <text evidence="11">Binds 1 zinc ion per subunit.</text>
</comment>
<evidence type="ECO:0000256" key="5">
    <source>
        <dbReference type="ARBA" id="ARBA00022741"/>
    </source>
</evidence>
<dbReference type="InterPro" id="IPR009000">
    <property type="entry name" value="Transl_B-barrel_sf"/>
</dbReference>
<dbReference type="InterPro" id="IPR018163">
    <property type="entry name" value="Thr/Ala-tRNA-synth_IIc_edit"/>
</dbReference>
<evidence type="ECO:0000256" key="2">
    <source>
        <dbReference type="ARBA" id="ARBA00022555"/>
    </source>
</evidence>
<comment type="catalytic activity">
    <reaction evidence="11">
        <text>tRNA(Ala) + L-alanine + ATP = L-alanyl-tRNA(Ala) + AMP + diphosphate</text>
        <dbReference type="Rhea" id="RHEA:12540"/>
        <dbReference type="Rhea" id="RHEA-COMP:9657"/>
        <dbReference type="Rhea" id="RHEA-COMP:9923"/>
        <dbReference type="ChEBI" id="CHEBI:30616"/>
        <dbReference type="ChEBI" id="CHEBI:33019"/>
        <dbReference type="ChEBI" id="CHEBI:57972"/>
        <dbReference type="ChEBI" id="CHEBI:78442"/>
        <dbReference type="ChEBI" id="CHEBI:78497"/>
        <dbReference type="ChEBI" id="CHEBI:456215"/>
        <dbReference type="EC" id="6.1.1.7"/>
    </reaction>
</comment>
<comment type="domain">
    <text evidence="11">Consists of three domains; the N-terminal catalytic domain, the editing domain and the C-terminal C-Ala domain. The editing domain removes incorrectly charged amino acids, while the C-Ala domain, along with tRNA(Ala), serves as a bridge to cooperatively bring together the editing and aminoacylation centers thus stimulating deacylation of misacylated tRNAs.</text>
</comment>
<keyword evidence="4 11" id="KW-0479">Metal-binding</keyword>
<comment type="subcellular location">
    <subcellularLocation>
        <location evidence="11">Cytoplasm</location>
    </subcellularLocation>
</comment>
<dbReference type="Gene3D" id="3.30.930.10">
    <property type="entry name" value="Bira Bifunctional Protein, Domain 2"/>
    <property type="match status" value="1"/>
</dbReference>
<feature type="binding site" evidence="11">
    <location>
        <position position="568"/>
    </location>
    <ligand>
        <name>Zn(2+)</name>
        <dbReference type="ChEBI" id="CHEBI:29105"/>
    </ligand>
</feature>
<evidence type="ECO:0000256" key="9">
    <source>
        <dbReference type="ARBA" id="ARBA00022917"/>
    </source>
</evidence>
<dbReference type="Pfam" id="PF02272">
    <property type="entry name" value="DHHA1"/>
    <property type="match status" value="1"/>
</dbReference>
<reference evidence="14 15" key="1">
    <citation type="submission" date="2020-10" db="EMBL/GenBank/DDBJ databases">
        <title>Ramlibacter sp. HM2 16S ribosomal RNA gene Genome sequencing and assembly.</title>
        <authorList>
            <person name="Kang M."/>
        </authorList>
    </citation>
    <scope>NUCLEOTIDE SEQUENCE [LARGE SCALE GENOMIC DNA]</scope>
    <source>
        <strain evidence="14 15">HM2</strain>
    </source>
</reference>
<feature type="domain" description="Alanyl-transfer RNA synthetases family profile" evidence="13">
    <location>
        <begin position="6"/>
        <end position="708"/>
    </location>
</feature>
<evidence type="ECO:0000256" key="11">
    <source>
        <dbReference type="HAMAP-Rule" id="MF_00036"/>
    </source>
</evidence>
<dbReference type="NCBIfam" id="TIGR00344">
    <property type="entry name" value="alaS"/>
    <property type="match status" value="1"/>
</dbReference>
<dbReference type="PANTHER" id="PTHR11777">
    <property type="entry name" value="ALANYL-TRNA SYNTHETASE"/>
    <property type="match status" value="1"/>
</dbReference>
<keyword evidence="11" id="KW-0963">Cytoplasm</keyword>
<keyword evidence="10 11" id="KW-0030">Aminoacyl-tRNA synthetase</keyword>
<evidence type="ECO:0000259" key="13">
    <source>
        <dbReference type="PROSITE" id="PS50860"/>
    </source>
</evidence>
<proteinExistence type="inferred from homology"/>
<keyword evidence="9 11" id="KW-0648">Protein biosynthesis</keyword>
<dbReference type="EMBL" id="JADDIV010000006">
    <property type="protein sequence ID" value="MBE7369824.1"/>
    <property type="molecule type" value="Genomic_DNA"/>
</dbReference>
<dbReference type="GO" id="GO:0004813">
    <property type="term" value="F:alanine-tRNA ligase activity"/>
    <property type="evidence" value="ECO:0007669"/>
    <property type="project" value="UniProtKB-EC"/>
</dbReference>
<evidence type="ECO:0000256" key="8">
    <source>
        <dbReference type="ARBA" id="ARBA00022884"/>
    </source>
</evidence>
<gene>
    <name evidence="11 14" type="primary">alaS</name>
    <name evidence="14" type="ORF">IM787_19830</name>
</gene>
<comment type="function">
    <text evidence="11">Catalyzes the attachment of alanine to tRNA(Ala) in a two-step reaction: alanine is first activated by ATP to form Ala-AMP and then transferred to the acceptor end of tRNA(Ala). Also edits incorrectly charged Ser-tRNA(Ala) and Gly-tRNA(Ala) via its editing domain.</text>
</comment>
<dbReference type="InterPro" id="IPR045864">
    <property type="entry name" value="aa-tRNA-synth_II/BPL/LPL"/>
</dbReference>
<evidence type="ECO:0000256" key="6">
    <source>
        <dbReference type="ARBA" id="ARBA00022833"/>
    </source>
</evidence>
<keyword evidence="3 11" id="KW-0436">Ligase</keyword>
<dbReference type="Gene3D" id="6.10.250.550">
    <property type="match status" value="1"/>
</dbReference>
<keyword evidence="15" id="KW-1185">Reference proteome</keyword>
<evidence type="ECO:0000313" key="15">
    <source>
        <dbReference type="Proteomes" id="UP000806285"/>
    </source>
</evidence>
<dbReference type="Proteomes" id="UP000806285">
    <property type="component" value="Unassembled WGS sequence"/>
</dbReference>
<accession>A0ABR9S8U0</accession>
<dbReference type="SUPFAM" id="SSF55681">
    <property type="entry name" value="Class II aaRS and biotin synthetases"/>
    <property type="match status" value="1"/>
</dbReference>
<dbReference type="SUPFAM" id="SSF55186">
    <property type="entry name" value="ThrRS/AlaRS common domain"/>
    <property type="match status" value="1"/>
</dbReference>
<keyword evidence="5 11" id="KW-0547">Nucleotide-binding</keyword>
<evidence type="ECO:0000256" key="10">
    <source>
        <dbReference type="ARBA" id="ARBA00023146"/>
    </source>
</evidence>
<protein>
    <recommendedName>
        <fullName evidence="11">Alanine--tRNA ligase</fullName>
        <ecNumber evidence="11">6.1.1.7</ecNumber>
    </recommendedName>
    <alternativeName>
        <fullName evidence="11">Alanyl-tRNA synthetase</fullName>
        <shortName evidence="11">AlaRS</shortName>
    </alternativeName>
</protein>